<keyword evidence="4 8" id="KW-0032">Aminotransferase</keyword>
<feature type="modified residue" description="N6-(pyridoxal phosphate)lysine" evidence="8">
    <location>
        <position position="210"/>
    </location>
</feature>
<evidence type="ECO:0000259" key="9">
    <source>
        <dbReference type="Pfam" id="PF00155"/>
    </source>
</evidence>
<proteinExistence type="inferred from homology"/>
<dbReference type="EC" id="2.6.1.9" evidence="8"/>
<dbReference type="HAMAP" id="MF_01023">
    <property type="entry name" value="HisC_aminotrans_2"/>
    <property type="match status" value="1"/>
</dbReference>
<dbReference type="AlphaFoldDB" id="A0A934M4W6"/>
<gene>
    <name evidence="8" type="primary">hisC</name>
    <name evidence="10" type="ORF">I6U51_18570</name>
</gene>
<comment type="similarity">
    <text evidence="8">Belongs to the class-II pyridoxal-phosphate-dependent aminotransferase family. Histidinol-phosphate aminotransferase subfamily.</text>
</comment>
<evidence type="ECO:0000256" key="4">
    <source>
        <dbReference type="ARBA" id="ARBA00022576"/>
    </source>
</evidence>
<dbReference type="GO" id="GO:0004400">
    <property type="term" value="F:histidinol-phosphate transaminase activity"/>
    <property type="evidence" value="ECO:0007669"/>
    <property type="project" value="UniProtKB-UniRule"/>
</dbReference>
<feature type="domain" description="Aminotransferase class I/classII large" evidence="9">
    <location>
        <begin position="25"/>
        <end position="346"/>
    </location>
</feature>
<keyword evidence="11" id="KW-1185">Reference proteome</keyword>
<dbReference type="PANTHER" id="PTHR43643">
    <property type="entry name" value="HISTIDINOL-PHOSPHATE AMINOTRANSFERASE 2"/>
    <property type="match status" value="1"/>
</dbReference>
<dbReference type="NCBIfam" id="TIGR01141">
    <property type="entry name" value="hisC"/>
    <property type="match status" value="1"/>
</dbReference>
<dbReference type="EMBL" id="JAEEGB010000030">
    <property type="protein sequence ID" value="MBI6874677.1"/>
    <property type="molecule type" value="Genomic_DNA"/>
</dbReference>
<keyword evidence="8" id="KW-0028">Amino-acid biosynthesis</keyword>
<evidence type="ECO:0000256" key="8">
    <source>
        <dbReference type="HAMAP-Rule" id="MF_01023"/>
    </source>
</evidence>
<evidence type="ECO:0000256" key="5">
    <source>
        <dbReference type="ARBA" id="ARBA00022679"/>
    </source>
</evidence>
<dbReference type="RefSeq" id="WP_211144062.1">
    <property type="nucleotide sequence ID" value="NZ_JAEEGB010000030.1"/>
</dbReference>
<dbReference type="PROSITE" id="PS00599">
    <property type="entry name" value="AA_TRANSFER_CLASS_2"/>
    <property type="match status" value="1"/>
</dbReference>
<reference evidence="10" key="1">
    <citation type="submission" date="2020-12" db="EMBL/GenBank/DDBJ databases">
        <title>Clostridium thailandense sp. nov., a novel acetogenic bacterium isolated from peat land soil in Thailand.</title>
        <authorList>
            <person name="Chaikitkaew S."/>
            <person name="Birkeland N.K."/>
        </authorList>
    </citation>
    <scope>NUCLEOTIDE SEQUENCE</scope>
    <source>
        <strain evidence="10">DSM 17425</strain>
    </source>
</reference>
<dbReference type="InterPro" id="IPR050106">
    <property type="entry name" value="HistidinolP_aminotransfase"/>
</dbReference>
<dbReference type="Gene3D" id="3.40.640.10">
    <property type="entry name" value="Type I PLP-dependent aspartate aminotransferase-like (Major domain)"/>
    <property type="match status" value="1"/>
</dbReference>
<evidence type="ECO:0000256" key="7">
    <source>
        <dbReference type="ARBA" id="ARBA00047481"/>
    </source>
</evidence>
<dbReference type="SUPFAM" id="SSF53383">
    <property type="entry name" value="PLP-dependent transferases"/>
    <property type="match status" value="1"/>
</dbReference>
<evidence type="ECO:0000256" key="1">
    <source>
        <dbReference type="ARBA" id="ARBA00001933"/>
    </source>
</evidence>
<dbReference type="Gene3D" id="3.90.1150.10">
    <property type="entry name" value="Aspartate Aminotransferase, domain 1"/>
    <property type="match status" value="1"/>
</dbReference>
<dbReference type="GO" id="GO:0000105">
    <property type="term" value="P:L-histidine biosynthetic process"/>
    <property type="evidence" value="ECO:0007669"/>
    <property type="project" value="UniProtKB-UniRule"/>
</dbReference>
<dbReference type="PANTHER" id="PTHR43643:SF3">
    <property type="entry name" value="HISTIDINOL-PHOSPHATE AMINOTRANSFERASE"/>
    <property type="match status" value="1"/>
</dbReference>
<accession>A0A934M4W6</accession>
<keyword evidence="6 8" id="KW-0663">Pyridoxal phosphate</keyword>
<evidence type="ECO:0000256" key="3">
    <source>
        <dbReference type="ARBA" id="ARBA00011738"/>
    </source>
</evidence>
<dbReference type="InterPro" id="IPR015424">
    <property type="entry name" value="PyrdxlP-dep_Trfase"/>
</dbReference>
<evidence type="ECO:0000313" key="11">
    <source>
        <dbReference type="Proteomes" id="UP000622687"/>
    </source>
</evidence>
<evidence type="ECO:0000256" key="2">
    <source>
        <dbReference type="ARBA" id="ARBA00005011"/>
    </source>
</evidence>
<organism evidence="10 11">
    <name type="scientific">Clostridium aciditolerans</name>
    <dbReference type="NCBI Taxonomy" id="339861"/>
    <lineage>
        <taxon>Bacteria</taxon>
        <taxon>Bacillati</taxon>
        <taxon>Bacillota</taxon>
        <taxon>Clostridia</taxon>
        <taxon>Eubacteriales</taxon>
        <taxon>Clostridiaceae</taxon>
        <taxon>Clostridium</taxon>
    </lineage>
</organism>
<comment type="caution">
    <text evidence="10">The sequence shown here is derived from an EMBL/GenBank/DDBJ whole genome shotgun (WGS) entry which is preliminary data.</text>
</comment>
<evidence type="ECO:0000256" key="6">
    <source>
        <dbReference type="ARBA" id="ARBA00022898"/>
    </source>
</evidence>
<dbReference type="InterPro" id="IPR004839">
    <property type="entry name" value="Aminotransferase_I/II_large"/>
</dbReference>
<evidence type="ECO:0000313" key="10">
    <source>
        <dbReference type="EMBL" id="MBI6874677.1"/>
    </source>
</evidence>
<name>A0A934M4W6_9CLOT</name>
<dbReference type="InterPro" id="IPR005861">
    <property type="entry name" value="HisP_aminotrans"/>
</dbReference>
<dbReference type="Proteomes" id="UP000622687">
    <property type="component" value="Unassembled WGS sequence"/>
</dbReference>
<keyword evidence="8" id="KW-0368">Histidine biosynthesis</keyword>
<sequence length="356" mass="40385">MSKYWSEITKSIEPYVCGEQPKDKKYVKLNTNENPYPPSPKVLEAIRNAANADLRLYPDPNCDELSETIAKYYNLDRNQVFIGNGSDEVLALSFLAFFNTNETIIFPDISYSFYPVYADLYNINYRLAKLEEDYSIPVGDFMTENGGIVIPNPNAPTAKCLDIASIKKILDYNSNKVVIIDEAYIDFGGTSVLSLIKDYSNLLVIQTLSKSRSLAGIRLGFALGQEELIDGLNRIKNSFNSYTIDRVAAIAAVEAIKDEEYFKECVSKIINTREKVIEKLMVLGFNVVPSKANFIFVSHSTCSAKELFTKLREKGVLVRFFNKDRINNYLRISIGSDEEMDFFIEKVKEIVDELKD</sequence>
<dbReference type="InterPro" id="IPR015422">
    <property type="entry name" value="PyrdxlP-dep_Trfase_small"/>
</dbReference>
<comment type="subunit">
    <text evidence="3 8">Homodimer.</text>
</comment>
<dbReference type="CDD" id="cd00609">
    <property type="entry name" value="AAT_like"/>
    <property type="match status" value="1"/>
</dbReference>
<protein>
    <recommendedName>
        <fullName evidence="8">Histidinol-phosphate aminotransferase</fullName>
        <ecNumber evidence="8">2.6.1.9</ecNumber>
    </recommendedName>
    <alternativeName>
        <fullName evidence="8">Imidazole acetol-phosphate transaminase</fullName>
    </alternativeName>
</protein>
<keyword evidence="5 8" id="KW-0808">Transferase</keyword>
<comment type="cofactor">
    <cofactor evidence="1 8">
        <name>pyridoxal 5'-phosphate</name>
        <dbReference type="ChEBI" id="CHEBI:597326"/>
    </cofactor>
</comment>
<comment type="catalytic activity">
    <reaction evidence="7 8">
        <text>L-histidinol phosphate + 2-oxoglutarate = 3-(imidazol-4-yl)-2-oxopropyl phosphate + L-glutamate</text>
        <dbReference type="Rhea" id="RHEA:23744"/>
        <dbReference type="ChEBI" id="CHEBI:16810"/>
        <dbReference type="ChEBI" id="CHEBI:29985"/>
        <dbReference type="ChEBI" id="CHEBI:57766"/>
        <dbReference type="ChEBI" id="CHEBI:57980"/>
        <dbReference type="EC" id="2.6.1.9"/>
    </reaction>
</comment>
<dbReference type="GO" id="GO:0030170">
    <property type="term" value="F:pyridoxal phosphate binding"/>
    <property type="evidence" value="ECO:0007669"/>
    <property type="project" value="InterPro"/>
</dbReference>
<dbReference type="Pfam" id="PF00155">
    <property type="entry name" value="Aminotran_1_2"/>
    <property type="match status" value="1"/>
</dbReference>
<dbReference type="InterPro" id="IPR001917">
    <property type="entry name" value="Aminotrans_II_pyridoxalP_BS"/>
</dbReference>
<dbReference type="InterPro" id="IPR015421">
    <property type="entry name" value="PyrdxlP-dep_Trfase_major"/>
</dbReference>
<comment type="pathway">
    <text evidence="2 8">Amino-acid biosynthesis; L-histidine biosynthesis; L-histidine from 5-phospho-alpha-D-ribose 1-diphosphate: step 7/9.</text>
</comment>